<evidence type="ECO:0000313" key="1">
    <source>
        <dbReference type="EMBL" id="RDX72140.1"/>
    </source>
</evidence>
<dbReference type="EMBL" id="QJKJ01011045">
    <property type="protein sequence ID" value="RDX72140.1"/>
    <property type="molecule type" value="Genomic_DNA"/>
</dbReference>
<dbReference type="PANTHER" id="PTHR11439">
    <property type="entry name" value="GAG-POL-RELATED RETROTRANSPOSON"/>
    <property type="match status" value="1"/>
</dbReference>
<gene>
    <name evidence="1" type="ORF">CR513_48417</name>
</gene>
<protein>
    <recommendedName>
        <fullName evidence="3">Copia protein</fullName>
    </recommendedName>
</protein>
<dbReference type="Proteomes" id="UP000257109">
    <property type="component" value="Unassembled WGS sequence"/>
</dbReference>
<comment type="caution">
    <text evidence="1">The sequence shown here is derived from an EMBL/GenBank/DDBJ whole genome shotgun (WGS) entry which is preliminary data.</text>
</comment>
<dbReference type="OrthoDB" id="999247at2759"/>
<keyword evidence="2" id="KW-1185">Reference proteome</keyword>
<dbReference type="STRING" id="157652.A0A371F1H2"/>
<name>A0A371F1H2_MUCPR</name>
<proteinExistence type="predicted"/>
<organism evidence="1 2">
    <name type="scientific">Mucuna pruriens</name>
    <name type="common">Velvet bean</name>
    <name type="synonym">Dolichos pruriens</name>
    <dbReference type="NCBI Taxonomy" id="157652"/>
    <lineage>
        <taxon>Eukaryota</taxon>
        <taxon>Viridiplantae</taxon>
        <taxon>Streptophyta</taxon>
        <taxon>Embryophyta</taxon>
        <taxon>Tracheophyta</taxon>
        <taxon>Spermatophyta</taxon>
        <taxon>Magnoliopsida</taxon>
        <taxon>eudicotyledons</taxon>
        <taxon>Gunneridae</taxon>
        <taxon>Pentapetalae</taxon>
        <taxon>rosids</taxon>
        <taxon>fabids</taxon>
        <taxon>Fabales</taxon>
        <taxon>Fabaceae</taxon>
        <taxon>Papilionoideae</taxon>
        <taxon>50 kb inversion clade</taxon>
        <taxon>NPAAA clade</taxon>
        <taxon>indigoferoid/millettioid clade</taxon>
        <taxon>Phaseoleae</taxon>
        <taxon>Mucuna</taxon>
    </lineage>
</organism>
<accession>A0A371F1H2</accession>
<dbReference type="PANTHER" id="PTHR11439:SF483">
    <property type="entry name" value="PEPTIDE SYNTHASE GLIP-LIKE, PUTATIVE (AFU_ORTHOLOGUE AFUA_3G12920)-RELATED"/>
    <property type="match status" value="1"/>
</dbReference>
<sequence length="233" mass="26457">MSQDEILDDAPEPLSVQLRRSNRERQSSTMYTFDEYVTLIDGEEPECYQEAMKSKETQKGIDKLKKQLSESFAMKDMGGREHWNAVKWILRYLHGSSDLRLCFGGDKPTFVGYSDSDMAGDIDLRKSALGYLIKFAGGASAIHLGKNLTFHSMSKHIDVRYHWIHDALDAKLLELAKVYTDDNDADMMTKVLSRGKFESCCEIARLTITSTGDMCVTFGLQTMWTKAKYPQAH</sequence>
<dbReference type="AlphaFoldDB" id="A0A371F1H2"/>
<feature type="non-terminal residue" evidence="1">
    <location>
        <position position="1"/>
    </location>
</feature>
<dbReference type="CDD" id="cd09272">
    <property type="entry name" value="RNase_HI_RT_Ty1"/>
    <property type="match status" value="1"/>
</dbReference>
<evidence type="ECO:0008006" key="3">
    <source>
        <dbReference type="Google" id="ProtNLM"/>
    </source>
</evidence>
<evidence type="ECO:0000313" key="2">
    <source>
        <dbReference type="Proteomes" id="UP000257109"/>
    </source>
</evidence>
<reference evidence="1" key="1">
    <citation type="submission" date="2018-05" db="EMBL/GenBank/DDBJ databases">
        <title>Draft genome of Mucuna pruriens seed.</title>
        <authorList>
            <person name="Nnadi N.E."/>
            <person name="Vos R."/>
            <person name="Hasami M.H."/>
            <person name="Devisetty U.K."/>
            <person name="Aguiy J.C."/>
        </authorList>
    </citation>
    <scope>NUCLEOTIDE SEQUENCE [LARGE SCALE GENOMIC DNA]</scope>
    <source>
        <strain evidence="1">JCA_2017</strain>
    </source>
</reference>